<dbReference type="InterPro" id="IPR001509">
    <property type="entry name" value="Epimerase_deHydtase"/>
</dbReference>
<dbReference type="InterPro" id="IPR051783">
    <property type="entry name" value="NAD(P)-dependent_oxidoreduct"/>
</dbReference>
<keyword evidence="3" id="KW-1185">Reference proteome</keyword>
<proteinExistence type="predicted"/>
<evidence type="ECO:0000313" key="3">
    <source>
        <dbReference type="Proteomes" id="UP001331936"/>
    </source>
</evidence>
<dbReference type="PANTHER" id="PTHR48079:SF6">
    <property type="entry name" value="NAD(P)-BINDING DOMAIN-CONTAINING PROTEIN-RELATED"/>
    <property type="match status" value="1"/>
</dbReference>
<evidence type="ECO:0000313" key="2">
    <source>
        <dbReference type="EMBL" id="MEE2033799.1"/>
    </source>
</evidence>
<dbReference type="InterPro" id="IPR036291">
    <property type="entry name" value="NAD(P)-bd_dom_sf"/>
</dbReference>
<evidence type="ECO:0000259" key="1">
    <source>
        <dbReference type="Pfam" id="PF01370"/>
    </source>
</evidence>
<dbReference type="Pfam" id="PF01370">
    <property type="entry name" value="Epimerase"/>
    <property type="match status" value="1"/>
</dbReference>
<gene>
    <name evidence="2" type="ORF">Q8814_17010</name>
</gene>
<accession>A0ABU7JUV5</accession>
<organism evidence="2 3">
    <name type="scientific">Rhodococcus chondri</name>
    <dbReference type="NCBI Taxonomy" id="3065941"/>
    <lineage>
        <taxon>Bacteria</taxon>
        <taxon>Bacillati</taxon>
        <taxon>Actinomycetota</taxon>
        <taxon>Actinomycetes</taxon>
        <taxon>Mycobacteriales</taxon>
        <taxon>Nocardiaceae</taxon>
        <taxon>Rhodococcus</taxon>
    </lineage>
</organism>
<dbReference type="Gene3D" id="3.40.50.720">
    <property type="entry name" value="NAD(P)-binding Rossmann-like Domain"/>
    <property type="match status" value="1"/>
</dbReference>
<dbReference type="Proteomes" id="UP001331936">
    <property type="component" value="Unassembled WGS sequence"/>
</dbReference>
<protein>
    <submittedName>
        <fullName evidence="2">NAD-dependent epimerase/dehydratase family protein</fullName>
    </submittedName>
</protein>
<comment type="caution">
    <text evidence="2">The sequence shown here is derived from an EMBL/GenBank/DDBJ whole genome shotgun (WGS) entry which is preliminary data.</text>
</comment>
<reference evidence="2 3" key="1">
    <citation type="submission" date="2023-08" db="EMBL/GenBank/DDBJ databases">
        <authorList>
            <person name="Girao M."/>
            <person name="Carvalho M.F."/>
        </authorList>
    </citation>
    <scope>NUCLEOTIDE SEQUENCE [LARGE SCALE GENOMIC DNA]</scope>
    <source>
        <strain evidence="2 3">CC-R104</strain>
    </source>
</reference>
<dbReference type="PANTHER" id="PTHR48079">
    <property type="entry name" value="PROTEIN YEEZ"/>
    <property type="match status" value="1"/>
</dbReference>
<sequence>MADQSTQTGESTQTSGLHVVVTGATGNVGTGVVRALGKEPAVTSVLGLARRDTDWSVPKTRFAAVNVATDDLDADLRGADALVHLAWLFQPTHKPEVTWHNNVLGTIRTLTAAAEAGVRTIVTASSVGAYSPGPPDEHPVDETWPTHGWPGAAYPREKSYLERWLDTFELEHPEIRVVRMRPGFIFQRGSASAQRRIFAGPFVPGSLLPVVPVVPDMPGLRMQILHTDDVADAYVRAVVRPVRGAFNVAADPPVDARTFAEVLGARVVPVKSGIVRTAVAAAWHAHLAPADPALFDTVLRLPLMDCTRARTELGWSPVHAPIAVLEEFVAGLREGAGLPTPPLTRDSVRGRVGELTTGVGQRP</sequence>
<dbReference type="RefSeq" id="WP_330153191.1">
    <property type="nucleotide sequence ID" value="NZ_JAUZMZ010000100.1"/>
</dbReference>
<dbReference type="EMBL" id="JAUZMZ010000100">
    <property type="protein sequence ID" value="MEE2033799.1"/>
    <property type="molecule type" value="Genomic_DNA"/>
</dbReference>
<dbReference type="SUPFAM" id="SSF51735">
    <property type="entry name" value="NAD(P)-binding Rossmann-fold domains"/>
    <property type="match status" value="1"/>
</dbReference>
<name>A0ABU7JUV5_9NOCA</name>
<feature type="domain" description="NAD-dependent epimerase/dehydratase" evidence="1">
    <location>
        <begin position="19"/>
        <end position="248"/>
    </location>
</feature>